<organism evidence="2">
    <name type="scientific">marine sediment metagenome</name>
    <dbReference type="NCBI Taxonomy" id="412755"/>
    <lineage>
        <taxon>unclassified sequences</taxon>
        <taxon>metagenomes</taxon>
        <taxon>ecological metagenomes</taxon>
    </lineage>
</organism>
<gene>
    <name evidence="2" type="ORF">S06H3_15846</name>
</gene>
<dbReference type="Gene3D" id="3.40.50.2300">
    <property type="match status" value="1"/>
</dbReference>
<feature type="domain" description="Response regulatory" evidence="1">
    <location>
        <begin position="1"/>
        <end position="114"/>
    </location>
</feature>
<dbReference type="SUPFAM" id="SSF52172">
    <property type="entry name" value="CheY-like"/>
    <property type="match status" value="1"/>
</dbReference>
<accession>X1M4R4</accession>
<dbReference type="AlphaFoldDB" id="X1M4R4"/>
<dbReference type="Pfam" id="PF00072">
    <property type="entry name" value="Response_reg"/>
    <property type="match status" value="1"/>
</dbReference>
<proteinExistence type="predicted"/>
<dbReference type="EMBL" id="BARV01007811">
    <property type="protein sequence ID" value="GAI13056.1"/>
    <property type="molecule type" value="Genomic_DNA"/>
</dbReference>
<comment type="caution">
    <text evidence="2">The sequence shown here is derived from an EMBL/GenBank/DDBJ whole genome shotgun (WGS) entry which is preliminary data.</text>
</comment>
<dbReference type="SMART" id="SM00448">
    <property type="entry name" value="REC"/>
    <property type="match status" value="1"/>
</dbReference>
<name>X1M4R4_9ZZZZ</name>
<dbReference type="PANTHER" id="PTHR43228">
    <property type="entry name" value="TWO-COMPONENT RESPONSE REGULATOR"/>
    <property type="match status" value="1"/>
</dbReference>
<dbReference type="InterPro" id="IPR011006">
    <property type="entry name" value="CheY-like_superfamily"/>
</dbReference>
<dbReference type="PANTHER" id="PTHR43228:SF1">
    <property type="entry name" value="TWO-COMPONENT RESPONSE REGULATOR ARR22"/>
    <property type="match status" value="1"/>
</dbReference>
<protein>
    <recommendedName>
        <fullName evidence="1">Response regulatory domain-containing protein</fullName>
    </recommendedName>
</protein>
<evidence type="ECO:0000313" key="2">
    <source>
        <dbReference type="EMBL" id="GAI13056.1"/>
    </source>
</evidence>
<dbReference type="InterPro" id="IPR052048">
    <property type="entry name" value="ST_Response_Regulator"/>
</dbReference>
<dbReference type="GO" id="GO:0000160">
    <property type="term" value="P:phosphorelay signal transduction system"/>
    <property type="evidence" value="ECO:0007669"/>
    <property type="project" value="InterPro"/>
</dbReference>
<evidence type="ECO:0000259" key="1">
    <source>
        <dbReference type="PROSITE" id="PS50110"/>
    </source>
</evidence>
<dbReference type="InterPro" id="IPR001789">
    <property type="entry name" value="Sig_transdc_resp-reg_receiver"/>
</dbReference>
<sequence>MIAEDELSIQRIYKILLTSSGFEIIGMAKNGEEAVNMYKSFLKKPDIIIMDHRMPVKDSIEATREILQIDKIAKIIFASADITVEKLAISSGALSFKIKPFDNECLINNIKKTLGIKP</sequence>
<dbReference type="PROSITE" id="PS50110">
    <property type="entry name" value="RESPONSE_REGULATORY"/>
    <property type="match status" value="1"/>
</dbReference>
<reference evidence="2" key="1">
    <citation type="journal article" date="2014" name="Front. Microbiol.">
        <title>High frequency of phylogenetically diverse reductive dehalogenase-homologous genes in deep subseafloor sedimentary metagenomes.</title>
        <authorList>
            <person name="Kawai M."/>
            <person name="Futagami T."/>
            <person name="Toyoda A."/>
            <person name="Takaki Y."/>
            <person name="Nishi S."/>
            <person name="Hori S."/>
            <person name="Arai W."/>
            <person name="Tsubouchi T."/>
            <person name="Morono Y."/>
            <person name="Uchiyama I."/>
            <person name="Ito T."/>
            <person name="Fujiyama A."/>
            <person name="Inagaki F."/>
            <person name="Takami H."/>
        </authorList>
    </citation>
    <scope>NUCLEOTIDE SEQUENCE</scope>
    <source>
        <strain evidence="2">Expedition CK06-06</strain>
    </source>
</reference>